<dbReference type="Pfam" id="PF13561">
    <property type="entry name" value="adh_short_C2"/>
    <property type="match status" value="1"/>
</dbReference>
<dbReference type="InterPro" id="IPR051122">
    <property type="entry name" value="SDR_DHRS6-like"/>
</dbReference>
<dbReference type="SUPFAM" id="SSF51735">
    <property type="entry name" value="NAD(P)-binding Rossmann-fold domains"/>
    <property type="match status" value="1"/>
</dbReference>
<dbReference type="eggNOG" id="COG1028">
    <property type="taxonomic scope" value="Bacteria"/>
</dbReference>
<comment type="caution">
    <text evidence="3">The sequence shown here is derived from an EMBL/GenBank/DDBJ whole genome shotgun (WGS) entry which is preliminary data.</text>
</comment>
<dbReference type="GO" id="GO:0016491">
    <property type="term" value="F:oxidoreductase activity"/>
    <property type="evidence" value="ECO:0007669"/>
    <property type="project" value="UniProtKB-KW"/>
</dbReference>
<dbReference type="InterPro" id="IPR036291">
    <property type="entry name" value="NAD(P)-bd_dom_sf"/>
</dbReference>
<dbReference type="Gene3D" id="3.40.50.720">
    <property type="entry name" value="NAD(P)-binding Rossmann-like Domain"/>
    <property type="match status" value="1"/>
</dbReference>
<dbReference type="PATRIC" id="fig|1038922.3.peg.2922"/>
<dbReference type="Proteomes" id="UP000007289">
    <property type="component" value="Chromosome"/>
</dbReference>
<dbReference type="InterPro" id="IPR002347">
    <property type="entry name" value="SDR_fam"/>
</dbReference>
<dbReference type="HOGENOM" id="CLU_010194_1_0_6"/>
<dbReference type="CDD" id="cd05233">
    <property type="entry name" value="SDR_c"/>
    <property type="match status" value="1"/>
</dbReference>
<dbReference type="AlphaFoldDB" id="J2EIF8"/>
<evidence type="ECO:0000256" key="1">
    <source>
        <dbReference type="ARBA" id="ARBA00006484"/>
    </source>
</evidence>
<organism evidence="3">
    <name type="scientific">Pseudomonas fluorescens (strain Q2-87)</name>
    <dbReference type="NCBI Taxonomy" id="1038922"/>
    <lineage>
        <taxon>Bacteria</taxon>
        <taxon>Pseudomonadati</taxon>
        <taxon>Pseudomonadota</taxon>
        <taxon>Gammaproteobacteria</taxon>
        <taxon>Pseudomonadales</taxon>
        <taxon>Pseudomonadaceae</taxon>
        <taxon>Pseudomonas</taxon>
    </lineage>
</organism>
<proteinExistence type="inferred from homology"/>
<dbReference type="PRINTS" id="PR00081">
    <property type="entry name" value="GDHRDH"/>
</dbReference>
<gene>
    <name evidence="3" type="ORF">PflQ2_2598</name>
</gene>
<dbReference type="PANTHER" id="PTHR43477:SF1">
    <property type="entry name" value="DIHYDROANTICAPSIN 7-DEHYDROGENASE"/>
    <property type="match status" value="1"/>
</dbReference>
<reference evidence="3" key="1">
    <citation type="journal article" date="2012" name="PLoS Genet.">
        <title>Comparative Genomics of Plant-Associated Pseudomonas spp.: Insights into Diversity and Inheritance of Traits Involved in Multitrophic Interactions.</title>
        <authorList>
            <person name="Loper J.E."/>
            <person name="Hassan K.A."/>
            <person name="Mavrodi D.V."/>
            <person name="Davis E.W.II."/>
            <person name="Lim C.K."/>
            <person name="Shaffer B.T."/>
            <person name="Elbourne L.D."/>
            <person name="Stockwell V.O."/>
            <person name="Hartney S.L."/>
            <person name="Breakwell K."/>
            <person name="Henkels M.D."/>
            <person name="Tetu S.G."/>
            <person name="Rangel L.I."/>
            <person name="Kidarsa T.A."/>
            <person name="Wilson N.L."/>
            <person name="van de Mortel J.E."/>
            <person name="Song C."/>
            <person name="Blumhagen R."/>
            <person name="Radune D."/>
            <person name="Hostetler J.B."/>
            <person name="Brinkac L.M."/>
            <person name="Durkin A.S."/>
            <person name="Kluepfel D.A."/>
            <person name="Wechter W.P."/>
            <person name="Anderson A.J."/>
            <person name="Kim Y.C."/>
            <person name="Pierson L.S.III."/>
            <person name="Pierson E.A."/>
            <person name="Lindow S.E."/>
            <person name="Kobayashi D.Y."/>
            <person name="Raaijmakers J.M."/>
            <person name="Weller D.M."/>
            <person name="Thomashow L.S."/>
            <person name="Allen A.E."/>
            <person name="Paulsen I.T."/>
        </authorList>
    </citation>
    <scope>NUCLEOTIDE SEQUENCE [LARGE SCALE GENOMIC DNA]</scope>
    <source>
        <strain evidence="3">Q2-87</strain>
    </source>
</reference>
<keyword evidence="2" id="KW-0560">Oxidoreductase</keyword>
<evidence type="ECO:0000313" key="3">
    <source>
        <dbReference type="EMBL" id="EJL03240.1"/>
    </source>
</evidence>
<dbReference type="PANTHER" id="PTHR43477">
    <property type="entry name" value="DIHYDROANTICAPSIN 7-DEHYDROGENASE"/>
    <property type="match status" value="1"/>
</dbReference>
<dbReference type="RefSeq" id="WP_003181452.1">
    <property type="nucleotide sequence ID" value="NZ_CM001558.1"/>
</dbReference>
<comment type="similarity">
    <text evidence="1">Belongs to the short-chain dehydrogenases/reductases (SDR) family.</text>
</comment>
<evidence type="ECO:0000256" key="2">
    <source>
        <dbReference type="ARBA" id="ARBA00023002"/>
    </source>
</evidence>
<accession>J2EIF8</accession>
<protein>
    <submittedName>
        <fullName evidence="3">Oxidoreductase, short chain dehydrogenase/reductase family</fullName>
    </submittedName>
</protein>
<dbReference type="EMBL" id="AGBM01000001">
    <property type="protein sequence ID" value="EJL03240.1"/>
    <property type="molecule type" value="Genomic_DNA"/>
</dbReference>
<name>J2EIF8_PSEFQ</name>
<sequence>MNNAFNPSLSVVTGASSGIGLAVTQRLLERGSRVIAMSRQIGGLGEWIERFADTLTWLHGDVTQPADLARLAQLAGSVGPVDCLVPNAGIAELADGLDLTAFDRQWAVNGAGALNTLGSLREHLAAEAAVVFIGTFLEQVTFPGLAAYIASKAALRAQMRTLAVEMAPHGVRLNMVSPGPTATPIWGTLGLDEEALGSVANSVNQRLLGGQFLEPGAVADVILFQLSQGARGVYGQDWVVDSGYTLR</sequence>